<gene>
    <name evidence="9" type="ORF">PPL_12212</name>
</gene>
<feature type="compositionally biased region" description="Basic and acidic residues" evidence="6">
    <location>
        <begin position="232"/>
        <end position="246"/>
    </location>
</feature>
<evidence type="ECO:0000259" key="8">
    <source>
        <dbReference type="Pfam" id="PF07683"/>
    </source>
</evidence>
<dbReference type="EMBL" id="ADBJ01000042">
    <property type="protein sequence ID" value="EFA77606.1"/>
    <property type="molecule type" value="Genomic_DNA"/>
</dbReference>
<dbReference type="FunCoup" id="D3BM05">
    <property type="interactions" value="81"/>
</dbReference>
<dbReference type="InterPro" id="IPR036627">
    <property type="entry name" value="CobW-likC_sf"/>
</dbReference>
<dbReference type="InParanoid" id="D3BM05"/>
<evidence type="ECO:0000313" key="10">
    <source>
        <dbReference type="Proteomes" id="UP000001396"/>
    </source>
</evidence>
<dbReference type="Gene3D" id="3.40.50.300">
    <property type="entry name" value="P-loop containing nucleotide triphosphate hydrolases"/>
    <property type="match status" value="1"/>
</dbReference>
<sequence>MTTNNNDIKVPVTLISGFLGAGKNEKKIAVIQNEYGSGIGIETAMIRGEDGSKVSEWLEFPNGCICCTVKDDFLKSVEDLLKRKDKFDYILIESTGMGDPGQISSSLWVDDELGSPVYLDSIITVVDCKNILRQIDEHDNPMPNDKMRYSSEAERQIAFGDVILLNKVDLVDDKQLAEINKRIKEINPFCKIIQTTRSVVSLDSVLNIKSYTPNLEVIKSYLDVQNNNSKGNNEHGECNHDHDHTDGSSCSDKQHNHSSRVNTICLESEGSIDLIELNRWIGSLVWEDYKDRIFRMKGLVAVKGEQEKRDWNNKFDR</sequence>
<evidence type="ECO:0000256" key="3">
    <source>
        <dbReference type="ARBA" id="ARBA00023186"/>
    </source>
</evidence>
<dbReference type="STRING" id="670386.D3BM05"/>
<dbReference type="Pfam" id="PF02492">
    <property type="entry name" value="cobW"/>
    <property type="match status" value="1"/>
</dbReference>
<dbReference type="InterPro" id="IPR003495">
    <property type="entry name" value="CobW/HypB/UreG_nucleotide-bd"/>
</dbReference>
<keyword evidence="2" id="KW-0378">Hydrolase</keyword>
<comment type="catalytic activity">
    <reaction evidence="5">
        <text>GTP + H2O = GDP + phosphate + H(+)</text>
        <dbReference type="Rhea" id="RHEA:19669"/>
        <dbReference type="ChEBI" id="CHEBI:15377"/>
        <dbReference type="ChEBI" id="CHEBI:15378"/>
        <dbReference type="ChEBI" id="CHEBI:37565"/>
        <dbReference type="ChEBI" id="CHEBI:43474"/>
        <dbReference type="ChEBI" id="CHEBI:58189"/>
    </reaction>
    <physiologicalReaction direction="left-to-right" evidence="5">
        <dbReference type="Rhea" id="RHEA:19670"/>
    </physiologicalReaction>
</comment>
<dbReference type="PANTHER" id="PTHR13748">
    <property type="entry name" value="COBW-RELATED"/>
    <property type="match status" value="1"/>
</dbReference>
<dbReference type="Proteomes" id="UP000001396">
    <property type="component" value="Unassembled WGS sequence"/>
</dbReference>
<dbReference type="OMA" id="HSQGFET"/>
<dbReference type="SUPFAM" id="SSF52540">
    <property type="entry name" value="P-loop containing nucleoside triphosphate hydrolases"/>
    <property type="match status" value="1"/>
</dbReference>
<dbReference type="Pfam" id="PF07683">
    <property type="entry name" value="CobW_C"/>
    <property type="match status" value="1"/>
</dbReference>
<dbReference type="AlphaFoldDB" id="D3BM05"/>
<dbReference type="RefSeq" id="XP_020429734.1">
    <property type="nucleotide sequence ID" value="XM_020582953.1"/>
</dbReference>
<comment type="similarity">
    <text evidence="4">Belongs to the SIMIBI class G3E GTPase family. ZNG1 subfamily.</text>
</comment>
<evidence type="ECO:0000256" key="6">
    <source>
        <dbReference type="SAM" id="MobiDB-lite"/>
    </source>
</evidence>
<dbReference type="CDD" id="cd03112">
    <property type="entry name" value="CobW-like"/>
    <property type="match status" value="1"/>
</dbReference>
<keyword evidence="3" id="KW-0143">Chaperone</keyword>
<dbReference type="SUPFAM" id="SSF90002">
    <property type="entry name" value="Hypothetical protein YjiA, C-terminal domain"/>
    <property type="match status" value="1"/>
</dbReference>
<keyword evidence="1" id="KW-0547">Nucleotide-binding</keyword>
<evidence type="ECO:0000256" key="4">
    <source>
        <dbReference type="ARBA" id="ARBA00034320"/>
    </source>
</evidence>
<accession>D3BM05</accession>
<evidence type="ECO:0000259" key="7">
    <source>
        <dbReference type="Pfam" id="PF02492"/>
    </source>
</evidence>
<evidence type="ECO:0000313" key="9">
    <source>
        <dbReference type="EMBL" id="EFA77606.1"/>
    </source>
</evidence>
<dbReference type="GO" id="GO:0016787">
    <property type="term" value="F:hydrolase activity"/>
    <property type="evidence" value="ECO:0007669"/>
    <property type="project" value="UniProtKB-KW"/>
</dbReference>
<evidence type="ECO:0000256" key="2">
    <source>
        <dbReference type="ARBA" id="ARBA00022801"/>
    </source>
</evidence>
<proteinExistence type="inferred from homology"/>
<dbReference type="InterPro" id="IPR011629">
    <property type="entry name" value="CobW-like_C"/>
</dbReference>
<dbReference type="GeneID" id="31367679"/>
<feature type="region of interest" description="Disordered" evidence="6">
    <location>
        <begin position="228"/>
        <end position="254"/>
    </location>
</feature>
<dbReference type="InterPro" id="IPR027417">
    <property type="entry name" value="P-loop_NTPase"/>
</dbReference>
<dbReference type="GO" id="GO:0000166">
    <property type="term" value="F:nucleotide binding"/>
    <property type="evidence" value="ECO:0007669"/>
    <property type="project" value="UniProtKB-KW"/>
</dbReference>
<evidence type="ECO:0000256" key="5">
    <source>
        <dbReference type="ARBA" id="ARBA00049117"/>
    </source>
</evidence>
<name>D3BM05_HETP5</name>
<organism evidence="9 10">
    <name type="scientific">Heterostelium pallidum (strain ATCC 26659 / Pp 5 / PN500)</name>
    <name type="common">Cellular slime mold</name>
    <name type="synonym">Polysphondylium pallidum</name>
    <dbReference type="NCBI Taxonomy" id="670386"/>
    <lineage>
        <taxon>Eukaryota</taxon>
        <taxon>Amoebozoa</taxon>
        <taxon>Evosea</taxon>
        <taxon>Eumycetozoa</taxon>
        <taxon>Dictyostelia</taxon>
        <taxon>Acytosteliales</taxon>
        <taxon>Acytosteliaceae</taxon>
        <taxon>Heterostelium</taxon>
    </lineage>
</organism>
<dbReference type="InterPro" id="IPR051316">
    <property type="entry name" value="Zinc-reg_GTPase_activator"/>
</dbReference>
<keyword evidence="10" id="KW-1185">Reference proteome</keyword>
<feature type="domain" description="CobW/HypB/UreG nucleotide-binding" evidence="7">
    <location>
        <begin position="11"/>
        <end position="193"/>
    </location>
</feature>
<dbReference type="Gene3D" id="3.30.1220.10">
    <property type="entry name" value="CobW-like, C-terminal domain"/>
    <property type="match status" value="1"/>
</dbReference>
<dbReference type="GO" id="GO:0005737">
    <property type="term" value="C:cytoplasm"/>
    <property type="evidence" value="ECO:0007669"/>
    <property type="project" value="TreeGrafter"/>
</dbReference>
<protein>
    <submittedName>
        <fullName evidence="9">COBW domain-containing protein</fullName>
    </submittedName>
</protein>
<evidence type="ECO:0000256" key="1">
    <source>
        <dbReference type="ARBA" id="ARBA00022741"/>
    </source>
</evidence>
<feature type="domain" description="CobW C-terminal" evidence="8">
    <location>
        <begin position="262"/>
        <end position="311"/>
    </location>
</feature>
<comment type="caution">
    <text evidence="9">The sequence shown here is derived from an EMBL/GenBank/DDBJ whole genome shotgun (WGS) entry which is preliminary data.</text>
</comment>
<reference evidence="9 10" key="1">
    <citation type="journal article" date="2011" name="Genome Res.">
        <title>Phylogeny-wide analysis of social amoeba genomes highlights ancient origins for complex intercellular communication.</title>
        <authorList>
            <person name="Heidel A.J."/>
            <person name="Lawal H.M."/>
            <person name="Felder M."/>
            <person name="Schilde C."/>
            <person name="Helps N.R."/>
            <person name="Tunggal B."/>
            <person name="Rivero F."/>
            <person name="John U."/>
            <person name="Schleicher M."/>
            <person name="Eichinger L."/>
            <person name="Platzer M."/>
            <person name="Noegel A.A."/>
            <person name="Schaap P."/>
            <person name="Gloeckner G."/>
        </authorList>
    </citation>
    <scope>NUCLEOTIDE SEQUENCE [LARGE SCALE GENOMIC DNA]</scope>
    <source>
        <strain evidence="10">ATCC 26659 / Pp 5 / PN500</strain>
    </source>
</reference>
<dbReference type="PANTHER" id="PTHR13748:SF62">
    <property type="entry name" value="COBW DOMAIN-CONTAINING PROTEIN"/>
    <property type="match status" value="1"/>
</dbReference>